<dbReference type="InterPro" id="IPR038556">
    <property type="entry name" value="TAC_Gp13-like_sf"/>
</dbReference>
<accession>A0A518GZL1</accession>
<sequence length="125" mass="13056">MSADAVAAAAVPAPSPAATRERLLAAKPPAPEPLKLPRGLGVVHVRALTARERAEWELAVTRDRKATRELLVVLTACDAAGTPLFTPEDLAALAGLDSAVVDAIFARALKLSRISQADVDELEGN</sequence>
<dbReference type="RefSeq" id="WP_197446836.1">
    <property type="nucleotide sequence ID" value="NZ_CP036426.1"/>
</dbReference>
<proteinExistence type="predicted"/>
<dbReference type="Proteomes" id="UP000317835">
    <property type="component" value="Chromosome"/>
</dbReference>
<keyword evidence="2" id="KW-1185">Reference proteome</keyword>
<dbReference type="AlphaFoldDB" id="A0A518GZL1"/>
<name>A0A518GZL1_9BACT</name>
<organism evidence="1 2">
    <name type="scientific">Tautonia plasticadhaerens</name>
    <dbReference type="NCBI Taxonomy" id="2527974"/>
    <lineage>
        <taxon>Bacteria</taxon>
        <taxon>Pseudomonadati</taxon>
        <taxon>Planctomycetota</taxon>
        <taxon>Planctomycetia</taxon>
        <taxon>Isosphaerales</taxon>
        <taxon>Isosphaeraceae</taxon>
        <taxon>Tautonia</taxon>
    </lineage>
</organism>
<reference evidence="1 2" key="1">
    <citation type="submission" date="2019-02" db="EMBL/GenBank/DDBJ databases">
        <title>Deep-cultivation of Planctomycetes and their phenomic and genomic characterization uncovers novel biology.</title>
        <authorList>
            <person name="Wiegand S."/>
            <person name="Jogler M."/>
            <person name="Boedeker C."/>
            <person name="Pinto D."/>
            <person name="Vollmers J."/>
            <person name="Rivas-Marin E."/>
            <person name="Kohn T."/>
            <person name="Peeters S.H."/>
            <person name="Heuer A."/>
            <person name="Rast P."/>
            <person name="Oberbeckmann S."/>
            <person name="Bunk B."/>
            <person name="Jeske O."/>
            <person name="Meyerdierks A."/>
            <person name="Storesund J.E."/>
            <person name="Kallscheuer N."/>
            <person name="Luecker S."/>
            <person name="Lage O.M."/>
            <person name="Pohl T."/>
            <person name="Merkel B.J."/>
            <person name="Hornburger P."/>
            <person name="Mueller R.-W."/>
            <person name="Bruemmer F."/>
            <person name="Labrenz M."/>
            <person name="Spormann A.M."/>
            <person name="Op den Camp H."/>
            <person name="Overmann J."/>
            <person name="Amann R."/>
            <person name="Jetten M.S.M."/>
            <person name="Mascher T."/>
            <person name="Medema M.H."/>
            <person name="Devos D.P."/>
            <person name="Kaster A.-K."/>
            <person name="Ovreas L."/>
            <person name="Rohde M."/>
            <person name="Galperin M.Y."/>
            <person name="Jogler C."/>
        </authorList>
    </citation>
    <scope>NUCLEOTIDE SEQUENCE [LARGE SCALE GENOMIC DNA]</scope>
    <source>
        <strain evidence="1 2">ElP</strain>
    </source>
</reference>
<evidence type="ECO:0000313" key="2">
    <source>
        <dbReference type="Proteomes" id="UP000317835"/>
    </source>
</evidence>
<dbReference type="Gene3D" id="3.30.2220.20">
    <property type="entry name" value="Phage tail assembly chaperone gp13-like"/>
    <property type="match status" value="1"/>
</dbReference>
<dbReference type="KEGG" id="tpla:ElP_18940"/>
<protein>
    <submittedName>
        <fullName evidence="1">Uncharacterized protein</fullName>
    </submittedName>
</protein>
<dbReference type="EMBL" id="CP036426">
    <property type="protein sequence ID" value="QDV34013.1"/>
    <property type="molecule type" value="Genomic_DNA"/>
</dbReference>
<evidence type="ECO:0000313" key="1">
    <source>
        <dbReference type="EMBL" id="QDV34013.1"/>
    </source>
</evidence>
<gene>
    <name evidence="1" type="ORF">ElP_18940</name>
</gene>